<organism evidence="3 4">
    <name type="scientific">Streptomyces thermocarboxydovorans</name>
    <dbReference type="NCBI Taxonomy" id="59298"/>
    <lineage>
        <taxon>Bacteria</taxon>
        <taxon>Bacillati</taxon>
        <taxon>Actinomycetota</taxon>
        <taxon>Actinomycetes</taxon>
        <taxon>Kitasatosporales</taxon>
        <taxon>Streptomycetaceae</taxon>
        <taxon>Streptomyces</taxon>
    </lineage>
</organism>
<dbReference type="EMBL" id="BAAAGU010000133">
    <property type="protein sequence ID" value="GAA0673414.1"/>
    <property type="molecule type" value="Genomic_DNA"/>
</dbReference>
<evidence type="ECO:0000313" key="3">
    <source>
        <dbReference type="EMBL" id="GAA0673414.1"/>
    </source>
</evidence>
<name>A0ABP3T6N4_9ACTN</name>
<feature type="compositionally biased region" description="Low complexity" evidence="2">
    <location>
        <begin position="71"/>
        <end position="88"/>
    </location>
</feature>
<protein>
    <submittedName>
        <fullName evidence="3">Uncharacterized protein</fullName>
    </submittedName>
</protein>
<proteinExistence type="predicted"/>
<feature type="coiled-coil region" evidence="1">
    <location>
        <begin position="21"/>
        <end position="48"/>
    </location>
</feature>
<keyword evidence="1" id="KW-0175">Coiled coil</keyword>
<keyword evidence="4" id="KW-1185">Reference proteome</keyword>
<dbReference type="Proteomes" id="UP001500724">
    <property type="component" value="Unassembled WGS sequence"/>
</dbReference>
<reference evidence="4" key="1">
    <citation type="journal article" date="2019" name="Int. J. Syst. Evol. Microbiol.">
        <title>The Global Catalogue of Microorganisms (GCM) 10K type strain sequencing project: providing services to taxonomists for standard genome sequencing and annotation.</title>
        <authorList>
            <consortium name="The Broad Institute Genomics Platform"/>
            <consortium name="The Broad Institute Genome Sequencing Center for Infectious Disease"/>
            <person name="Wu L."/>
            <person name="Ma J."/>
        </authorList>
    </citation>
    <scope>NUCLEOTIDE SEQUENCE [LARGE SCALE GENOMIC DNA]</scope>
    <source>
        <strain evidence="4">JCM 10367</strain>
    </source>
</reference>
<evidence type="ECO:0000256" key="1">
    <source>
        <dbReference type="SAM" id="Coils"/>
    </source>
</evidence>
<comment type="caution">
    <text evidence="3">The sequence shown here is derived from an EMBL/GenBank/DDBJ whole genome shotgun (WGS) entry which is preliminary data.</text>
</comment>
<evidence type="ECO:0000313" key="4">
    <source>
        <dbReference type="Proteomes" id="UP001500724"/>
    </source>
</evidence>
<evidence type="ECO:0000256" key="2">
    <source>
        <dbReference type="SAM" id="MobiDB-lite"/>
    </source>
</evidence>
<feature type="region of interest" description="Disordered" evidence="2">
    <location>
        <begin position="63"/>
        <end position="103"/>
    </location>
</feature>
<sequence length="192" mass="20597">MSSLLWGSRMPSVVGLLEQRELGARRRVDELREEADRIQAELAVAEREWKEWAIARSRVGEVLAPADESGQDQVPAGQAAPPAEGQPGKTPQAPEAAKPKSQVPMWREGLDWSALSVDYQRILQLGADRARLGQGPVTCQEMAAAFGMDVVPARVEALRSKAKRLVARGWLAEPAAGRFTPARGVAGPGGGS</sequence>
<gene>
    <name evidence="3" type="ORF">GCM10009535_60840</name>
</gene>
<accession>A0ABP3T6N4</accession>